<dbReference type="OrthoDB" id="2720799at2"/>
<comment type="caution">
    <text evidence="1">The sequence shown here is derived from an EMBL/GenBank/DDBJ whole genome shotgun (WGS) entry which is preliminary data.</text>
</comment>
<dbReference type="EMBL" id="BJYM01000003">
    <property type="protein sequence ID" value="GEN85987.1"/>
    <property type="molecule type" value="Genomic_DNA"/>
</dbReference>
<organism evidence="1 2">
    <name type="scientific">Oceanobacillus sojae</name>
    <dbReference type="NCBI Taxonomy" id="582851"/>
    <lineage>
        <taxon>Bacteria</taxon>
        <taxon>Bacillati</taxon>
        <taxon>Bacillota</taxon>
        <taxon>Bacilli</taxon>
        <taxon>Bacillales</taxon>
        <taxon>Bacillaceae</taxon>
        <taxon>Oceanobacillus</taxon>
    </lineage>
</organism>
<dbReference type="AlphaFoldDB" id="A0A511ZEW1"/>
<sequence length="77" mass="8821">MQLYDKPMRAYLHNDLAAFESEENDKHLIYFFEKGYVTVLGEFDSDKHAGGKACIIFNQDDVISVGKGMLRFIDVKS</sequence>
<dbReference type="Proteomes" id="UP000321558">
    <property type="component" value="Unassembled WGS sequence"/>
</dbReference>
<reference evidence="1 2" key="1">
    <citation type="submission" date="2019-07" db="EMBL/GenBank/DDBJ databases">
        <title>Whole genome shotgun sequence of Oceanobacillus sojae NBRC 105379.</title>
        <authorList>
            <person name="Hosoyama A."/>
            <person name="Uohara A."/>
            <person name="Ohji S."/>
            <person name="Ichikawa N."/>
        </authorList>
    </citation>
    <scope>NUCLEOTIDE SEQUENCE [LARGE SCALE GENOMIC DNA]</scope>
    <source>
        <strain evidence="1 2">NBRC 105379</strain>
    </source>
</reference>
<evidence type="ECO:0000313" key="2">
    <source>
        <dbReference type="Proteomes" id="UP000321558"/>
    </source>
</evidence>
<evidence type="ECO:0000313" key="1">
    <source>
        <dbReference type="EMBL" id="GEN85987.1"/>
    </source>
</evidence>
<protein>
    <submittedName>
        <fullName evidence="1">Uncharacterized protein</fullName>
    </submittedName>
</protein>
<gene>
    <name evidence="1" type="ORF">OSO01_07260</name>
</gene>
<name>A0A511ZEW1_9BACI</name>
<proteinExistence type="predicted"/>
<keyword evidence="2" id="KW-1185">Reference proteome</keyword>
<accession>A0A511ZEW1</accession>
<dbReference type="RefSeq" id="WP_147208821.1">
    <property type="nucleotide sequence ID" value="NZ_BJYM01000003.1"/>
</dbReference>